<reference evidence="3" key="1">
    <citation type="submission" date="2025-08" db="UniProtKB">
        <authorList>
            <consortium name="RefSeq"/>
        </authorList>
    </citation>
    <scope>IDENTIFICATION</scope>
    <source>
        <tissue evidence="3">Etiolated seedlings</tissue>
    </source>
</reference>
<gene>
    <name evidence="3" type="primary">LOC101507391</name>
</gene>
<feature type="region of interest" description="Disordered" evidence="1">
    <location>
        <begin position="289"/>
        <end position="383"/>
    </location>
</feature>
<sequence length="476" mass="52813">MARIKMTVKRKKSCQEPEDNQDVYLSTESDCHEENQSKATSMNTISSSQPSKSSSPSITPKIVKKSSSSTPSRRSSRIMSGAVSTNKAPSQDNTIHSVVNGKIIDLADIKQGGFNVEEMFEQLGWTSFFKINEPQYPRLVRAFYAASKGSKGMTNFSMTWYSQCVITRTSVLQNTLIKPPKPLVASNLVPLCRILHNICVHSITPRAGSFEKVTELDLMITHHVITGTPLHLGHVIFTFMLNAVVLGRSAPYGTILTKIFKFFKVPLEDEHSIHFNNTFSMKNIKQMKIQNDDRPASKKRKTRPSSVSQNYEGETPHPPPDDTPSPLIPEPTSPLRNSPYTTPSPVSPVPTTTQSSPTHKLTPLREADPIPEDASKSTSPQHMEDGEELYFDLNLSYPPSPTDVPMASPPNVRVDEDVIPPPDFSQQIPPAPNFEKLLNLSLRLQVCSVPLTPSLLPQLITSQRTRLGALRIRVPV</sequence>
<evidence type="ECO:0000313" key="2">
    <source>
        <dbReference type="Proteomes" id="UP000087171"/>
    </source>
</evidence>
<feature type="compositionally biased region" description="Basic residues" evidence="1">
    <location>
        <begin position="1"/>
        <end position="12"/>
    </location>
</feature>
<proteinExistence type="predicted"/>
<name>A0A1S2Z6N4_CICAR</name>
<dbReference type="RefSeq" id="XP_004516016.1">
    <property type="nucleotide sequence ID" value="XM_004515959.1"/>
</dbReference>
<feature type="compositionally biased region" description="Low complexity" evidence="1">
    <location>
        <begin position="44"/>
        <end position="80"/>
    </location>
</feature>
<feature type="compositionally biased region" description="Polar residues" evidence="1">
    <location>
        <begin position="82"/>
        <end position="93"/>
    </location>
</feature>
<dbReference type="Proteomes" id="UP000087171">
    <property type="component" value="Unplaced"/>
</dbReference>
<feature type="compositionally biased region" description="Pro residues" evidence="1">
    <location>
        <begin position="316"/>
        <end position="332"/>
    </location>
</feature>
<keyword evidence="2" id="KW-1185">Reference proteome</keyword>
<evidence type="ECO:0000256" key="1">
    <source>
        <dbReference type="SAM" id="MobiDB-lite"/>
    </source>
</evidence>
<dbReference type="OrthoDB" id="848707at2759"/>
<feature type="region of interest" description="Disordered" evidence="1">
    <location>
        <begin position="1"/>
        <end position="93"/>
    </location>
</feature>
<organism evidence="2 3">
    <name type="scientific">Cicer arietinum</name>
    <name type="common">Chickpea</name>
    <name type="synonym">Garbanzo</name>
    <dbReference type="NCBI Taxonomy" id="3827"/>
    <lineage>
        <taxon>Eukaryota</taxon>
        <taxon>Viridiplantae</taxon>
        <taxon>Streptophyta</taxon>
        <taxon>Embryophyta</taxon>
        <taxon>Tracheophyta</taxon>
        <taxon>Spermatophyta</taxon>
        <taxon>Magnoliopsida</taxon>
        <taxon>eudicotyledons</taxon>
        <taxon>Gunneridae</taxon>
        <taxon>Pentapetalae</taxon>
        <taxon>rosids</taxon>
        <taxon>fabids</taxon>
        <taxon>Fabales</taxon>
        <taxon>Fabaceae</taxon>
        <taxon>Papilionoideae</taxon>
        <taxon>50 kb inversion clade</taxon>
        <taxon>NPAAA clade</taxon>
        <taxon>Hologalegina</taxon>
        <taxon>IRL clade</taxon>
        <taxon>Cicereae</taxon>
        <taxon>Cicer</taxon>
    </lineage>
</organism>
<accession>A0A1S2Z6N4</accession>
<feature type="compositionally biased region" description="Low complexity" evidence="1">
    <location>
        <begin position="338"/>
        <end position="358"/>
    </location>
</feature>
<dbReference type="PaxDb" id="3827-XP_004516016.1"/>
<dbReference type="eggNOG" id="ENOG502SWY9">
    <property type="taxonomic scope" value="Eukaryota"/>
</dbReference>
<dbReference type="AlphaFoldDB" id="A0A1S2Z6N4"/>
<protein>
    <submittedName>
        <fullName evidence="3">Uncharacterized protein LOC101507391</fullName>
    </submittedName>
</protein>
<evidence type="ECO:0000313" key="3">
    <source>
        <dbReference type="RefSeq" id="XP_004516016.1"/>
    </source>
</evidence>